<dbReference type="PANTHER" id="PTHR10566">
    <property type="entry name" value="CHAPERONE-ACTIVITY OF BC1 COMPLEX CABC1 -RELATED"/>
    <property type="match status" value="1"/>
</dbReference>
<dbReference type="InterPro" id="IPR050154">
    <property type="entry name" value="UbiB_kinase"/>
</dbReference>
<name>A0A3A4JWB1_9NOCA</name>
<protein>
    <submittedName>
        <fullName evidence="3">AarF/ABC1/UbiB kinase family protein</fullName>
    </submittedName>
</protein>
<sequence>MVSNGIAGALARSWRERVGYLRLRMLLSRHGLGGYLRRGARVDAEVGARLRRAASEAGVTYIALGRLLSVRRDIVPAAIAEELTRLGSDGVPMSWPDVEAVLRDSLGGPVEQVFAAVDRTPLAVSLIGQVHCARLCDGAPVVVKVLRPGVRAQVERDLPVLRRLARRVPGGVDVAERLSASLREELDYTVELANMRAVAAADAGSTAVIPVPYPALSSTNILVMQRLSGTPIGAAGPYLALLDADTRTRAARALLETALRQILIAGVFHANLHPNNVLVDDDGTLGLLDFAAVGRLDEAERRVIADLLAVPDKSDPIAAFGTEGRFPEQVARAFRTLAGVERTLLLLDPSFDFVAAARLGALRGQGENRE</sequence>
<dbReference type="InterPro" id="IPR000719">
    <property type="entry name" value="Prot_kinase_dom"/>
</dbReference>
<feature type="domain" description="Protein kinase" evidence="2">
    <location>
        <begin position="99"/>
        <end position="370"/>
    </location>
</feature>
<dbReference type="InterPro" id="IPR011009">
    <property type="entry name" value="Kinase-like_dom_sf"/>
</dbReference>
<dbReference type="InterPro" id="IPR004147">
    <property type="entry name" value="ABC1_dom"/>
</dbReference>
<comment type="caution">
    <text evidence="3">The sequence shown here is derived from an EMBL/GenBank/DDBJ whole genome shotgun (WGS) entry which is preliminary data.</text>
</comment>
<evidence type="ECO:0000256" key="1">
    <source>
        <dbReference type="ARBA" id="ARBA00009670"/>
    </source>
</evidence>
<keyword evidence="3" id="KW-0418">Kinase</keyword>
<dbReference type="CDD" id="cd05121">
    <property type="entry name" value="ABC1_ADCK3-like"/>
    <property type="match status" value="1"/>
</dbReference>
<proteinExistence type="inferred from homology"/>
<dbReference type="AlphaFoldDB" id="A0A3A4JWB1"/>
<dbReference type="GO" id="GO:0004672">
    <property type="term" value="F:protein kinase activity"/>
    <property type="evidence" value="ECO:0007669"/>
    <property type="project" value="InterPro"/>
</dbReference>
<reference evidence="3" key="1">
    <citation type="submission" date="2018-09" db="EMBL/GenBank/DDBJ databases">
        <title>YIM PH21274 draft genome.</title>
        <authorList>
            <person name="Miao C."/>
        </authorList>
    </citation>
    <scope>NUCLEOTIDE SEQUENCE [LARGE SCALE GENOMIC DNA]</scope>
    <source>
        <strain evidence="3">YIM PH 21724</strain>
    </source>
</reference>
<dbReference type="EMBL" id="QZFU01000036">
    <property type="protein sequence ID" value="RJO70932.1"/>
    <property type="molecule type" value="Genomic_DNA"/>
</dbReference>
<evidence type="ECO:0000313" key="3">
    <source>
        <dbReference type="EMBL" id="RJO70932.1"/>
    </source>
</evidence>
<evidence type="ECO:0000313" key="4">
    <source>
        <dbReference type="Proteomes" id="UP000266677"/>
    </source>
</evidence>
<evidence type="ECO:0000259" key="2">
    <source>
        <dbReference type="PROSITE" id="PS50011"/>
    </source>
</evidence>
<dbReference type="Pfam" id="PF03109">
    <property type="entry name" value="ABC1"/>
    <property type="match status" value="1"/>
</dbReference>
<comment type="similarity">
    <text evidence="1">Belongs to the protein kinase superfamily. ADCK protein kinase family.</text>
</comment>
<dbReference type="PROSITE" id="PS50011">
    <property type="entry name" value="PROTEIN_KINASE_DOM"/>
    <property type="match status" value="1"/>
</dbReference>
<keyword evidence="3" id="KW-0808">Transferase</keyword>
<keyword evidence="4" id="KW-1185">Reference proteome</keyword>
<dbReference type="SUPFAM" id="SSF56112">
    <property type="entry name" value="Protein kinase-like (PK-like)"/>
    <property type="match status" value="1"/>
</dbReference>
<gene>
    <name evidence="3" type="ORF">D5S18_27545</name>
</gene>
<dbReference type="PANTHER" id="PTHR10566:SF113">
    <property type="entry name" value="PROTEIN ACTIVITY OF BC1 COMPLEX KINASE 7, CHLOROPLASTIC"/>
    <property type="match status" value="1"/>
</dbReference>
<dbReference type="GO" id="GO:0005524">
    <property type="term" value="F:ATP binding"/>
    <property type="evidence" value="ECO:0007669"/>
    <property type="project" value="InterPro"/>
</dbReference>
<organism evidence="3 4">
    <name type="scientific">Nocardia panacis</name>
    <dbReference type="NCBI Taxonomy" id="2340916"/>
    <lineage>
        <taxon>Bacteria</taxon>
        <taxon>Bacillati</taxon>
        <taxon>Actinomycetota</taxon>
        <taxon>Actinomycetes</taxon>
        <taxon>Mycobacteriales</taxon>
        <taxon>Nocardiaceae</taxon>
        <taxon>Nocardia</taxon>
    </lineage>
</organism>
<dbReference type="Proteomes" id="UP000266677">
    <property type="component" value="Unassembled WGS sequence"/>
</dbReference>
<accession>A0A3A4JWB1</accession>